<dbReference type="SUPFAM" id="SSF51735">
    <property type="entry name" value="NAD(P)-binding Rossmann-fold domains"/>
    <property type="match status" value="1"/>
</dbReference>
<sequence length="266" mass="27278">MSDTDLRDIEALDARKSDGIAVVTGASRGIGAAIASRLGADGYTVAVHYRQDSAAAADVVEKITAAGGAAFSFAADLAEPDTGTAFWASYDAAAGALRDVPVRVLVNNAGIVVDGVIEETSTEDFNRLLQVNATAPYLIIKEALPRLADGGRVVNVSSGATRVPMAGIAGYTMSKGALEALTGPLAQHLGPRGITVNAIRPGTTDTDMNAGWLRGNSEAVANIVGLRALRRMGGPADVGDVVALLASHDARWITGQIIDATGGERL</sequence>
<dbReference type="InterPro" id="IPR020904">
    <property type="entry name" value="Sc_DH/Rdtase_CS"/>
</dbReference>
<reference evidence="4" key="2">
    <citation type="submission" date="2020-09" db="EMBL/GenBank/DDBJ databases">
        <authorList>
            <person name="Sun Q."/>
            <person name="Ohkuma M."/>
        </authorList>
    </citation>
    <scope>NUCLEOTIDE SEQUENCE</scope>
    <source>
        <strain evidence="4">JCM 3086</strain>
    </source>
</reference>
<dbReference type="InterPro" id="IPR002347">
    <property type="entry name" value="SDR_fam"/>
</dbReference>
<dbReference type="AlphaFoldDB" id="A0A917KG67"/>
<reference evidence="4" key="1">
    <citation type="journal article" date="2014" name="Int. J. Syst. Evol. Microbiol.">
        <title>Complete genome sequence of Corynebacterium casei LMG S-19264T (=DSM 44701T), isolated from a smear-ripened cheese.</title>
        <authorList>
            <consortium name="US DOE Joint Genome Institute (JGI-PGF)"/>
            <person name="Walter F."/>
            <person name="Albersmeier A."/>
            <person name="Kalinowski J."/>
            <person name="Ruckert C."/>
        </authorList>
    </citation>
    <scope>NUCLEOTIDE SEQUENCE</scope>
    <source>
        <strain evidence="4">JCM 3086</strain>
    </source>
</reference>
<dbReference type="PANTHER" id="PTHR43639:SF1">
    <property type="entry name" value="SHORT-CHAIN DEHYDROGENASE_REDUCTASE FAMILY PROTEIN"/>
    <property type="match status" value="1"/>
</dbReference>
<dbReference type="PRINTS" id="PR00081">
    <property type="entry name" value="GDHRDH"/>
</dbReference>
<keyword evidence="2" id="KW-0560">Oxidoreductase</keyword>
<gene>
    <name evidence="4" type="ORF">GCM10010121_024330</name>
</gene>
<dbReference type="PRINTS" id="PR00080">
    <property type="entry name" value="SDRFAMILY"/>
</dbReference>
<dbReference type="InterPro" id="IPR057326">
    <property type="entry name" value="KR_dom"/>
</dbReference>
<accession>A0A917KG67</accession>
<evidence type="ECO:0000259" key="3">
    <source>
        <dbReference type="SMART" id="SM00822"/>
    </source>
</evidence>
<dbReference type="EMBL" id="BMQA01000006">
    <property type="protein sequence ID" value="GGJ13107.1"/>
    <property type="molecule type" value="Genomic_DNA"/>
</dbReference>
<protein>
    <submittedName>
        <fullName evidence="4">3-oxoacyl-ACP reductase</fullName>
    </submittedName>
</protein>
<dbReference type="Gene3D" id="3.40.50.720">
    <property type="entry name" value="NAD(P)-binding Rossmann-like Domain"/>
    <property type="match status" value="1"/>
</dbReference>
<organism evidence="4 5">
    <name type="scientific">Streptomyces brasiliensis</name>
    <dbReference type="NCBI Taxonomy" id="1954"/>
    <lineage>
        <taxon>Bacteria</taxon>
        <taxon>Bacillati</taxon>
        <taxon>Actinomycetota</taxon>
        <taxon>Actinomycetes</taxon>
        <taxon>Kitasatosporales</taxon>
        <taxon>Streptomycetaceae</taxon>
        <taxon>Streptomyces</taxon>
    </lineage>
</organism>
<comment type="similarity">
    <text evidence="1">Belongs to the short-chain dehydrogenases/reductases (SDR) family.</text>
</comment>
<evidence type="ECO:0000256" key="1">
    <source>
        <dbReference type="ARBA" id="ARBA00006484"/>
    </source>
</evidence>
<comment type="caution">
    <text evidence="4">The sequence shown here is derived from an EMBL/GenBank/DDBJ whole genome shotgun (WGS) entry which is preliminary data.</text>
</comment>
<evidence type="ECO:0000313" key="4">
    <source>
        <dbReference type="EMBL" id="GGJ13107.1"/>
    </source>
</evidence>
<dbReference type="InterPro" id="IPR036291">
    <property type="entry name" value="NAD(P)-bd_dom_sf"/>
</dbReference>
<evidence type="ECO:0000313" key="5">
    <source>
        <dbReference type="Proteomes" id="UP000657574"/>
    </source>
</evidence>
<dbReference type="GO" id="GO:0016491">
    <property type="term" value="F:oxidoreductase activity"/>
    <property type="evidence" value="ECO:0007669"/>
    <property type="project" value="UniProtKB-KW"/>
</dbReference>
<dbReference type="Proteomes" id="UP000657574">
    <property type="component" value="Unassembled WGS sequence"/>
</dbReference>
<feature type="domain" description="Ketoreductase" evidence="3">
    <location>
        <begin position="19"/>
        <end position="202"/>
    </location>
</feature>
<dbReference type="SMART" id="SM00822">
    <property type="entry name" value="PKS_KR"/>
    <property type="match status" value="1"/>
</dbReference>
<keyword evidence="5" id="KW-1185">Reference proteome</keyword>
<proteinExistence type="inferred from homology"/>
<dbReference type="FunFam" id="3.40.50.720:FF:000084">
    <property type="entry name" value="Short-chain dehydrogenase reductase"/>
    <property type="match status" value="1"/>
</dbReference>
<dbReference type="PANTHER" id="PTHR43639">
    <property type="entry name" value="OXIDOREDUCTASE, SHORT-CHAIN DEHYDROGENASE/REDUCTASE FAMILY (AFU_ORTHOLOGUE AFUA_5G02870)"/>
    <property type="match status" value="1"/>
</dbReference>
<name>A0A917KG67_9ACTN</name>
<evidence type="ECO:0000256" key="2">
    <source>
        <dbReference type="ARBA" id="ARBA00023002"/>
    </source>
</evidence>
<dbReference type="Pfam" id="PF13561">
    <property type="entry name" value="adh_short_C2"/>
    <property type="match status" value="1"/>
</dbReference>
<dbReference type="PROSITE" id="PS00061">
    <property type="entry name" value="ADH_SHORT"/>
    <property type="match status" value="1"/>
</dbReference>